<protein>
    <submittedName>
        <fullName evidence="7">LapA family protein</fullName>
    </submittedName>
</protein>
<proteinExistence type="predicted"/>
<evidence type="ECO:0000256" key="2">
    <source>
        <dbReference type="ARBA" id="ARBA00022692"/>
    </source>
</evidence>
<keyword evidence="4 5" id="KW-0472">Membrane</keyword>
<sequence length="111" mass="12503">MGFVIIILTAIFGIIFITIGIQNGGTVVDVSVLTWHFTQVPLTLVMIECLALGVFITIIVAGINEIRLRHNLWNCQKEKKKLAEELKALRNLPLTEEPEILKTEETSEEEE</sequence>
<keyword evidence="3 5" id="KW-1133">Transmembrane helix</keyword>
<dbReference type="InterPro" id="IPR010445">
    <property type="entry name" value="LapA_dom"/>
</dbReference>
<feature type="transmembrane region" description="Helical" evidence="5">
    <location>
        <begin position="42"/>
        <end position="63"/>
    </location>
</feature>
<comment type="caution">
    <text evidence="7">The sequence shown here is derived from an EMBL/GenBank/DDBJ whole genome shotgun (WGS) entry which is preliminary data.</text>
</comment>
<accession>A0A7C0Z932</accession>
<gene>
    <name evidence="7" type="ORF">ENF18_02060</name>
</gene>
<dbReference type="AlphaFoldDB" id="A0A7C0Z932"/>
<dbReference type="EMBL" id="DQWE01000093">
    <property type="protein sequence ID" value="HDI82560.1"/>
    <property type="molecule type" value="Genomic_DNA"/>
</dbReference>
<evidence type="ECO:0000256" key="4">
    <source>
        <dbReference type="ARBA" id="ARBA00023136"/>
    </source>
</evidence>
<reference evidence="7" key="1">
    <citation type="journal article" date="2020" name="mSystems">
        <title>Genome- and Community-Level Interaction Insights into Carbon Utilization and Element Cycling Functions of Hydrothermarchaeota in Hydrothermal Sediment.</title>
        <authorList>
            <person name="Zhou Z."/>
            <person name="Liu Y."/>
            <person name="Xu W."/>
            <person name="Pan J."/>
            <person name="Luo Z.H."/>
            <person name="Li M."/>
        </authorList>
    </citation>
    <scope>NUCLEOTIDE SEQUENCE [LARGE SCALE GENOMIC DNA]</scope>
    <source>
        <strain evidence="7">HyVt-102</strain>
    </source>
</reference>
<evidence type="ECO:0000256" key="1">
    <source>
        <dbReference type="ARBA" id="ARBA00022475"/>
    </source>
</evidence>
<dbReference type="Proteomes" id="UP000885847">
    <property type="component" value="Unassembled WGS sequence"/>
</dbReference>
<organism evidence="7">
    <name type="scientific">candidate division WOR-3 bacterium</name>
    <dbReference type="NCBI Taxonomy" id="2052148"/>
    <lineage>
        <taxon>Bacteria</taxon>
        <taxon>Bacteria division WOR-3</taxon>
    </lineage>
</organism>
<evidence type="ECO:0000313" key="7">
    <source>
        <dbReference type="EMBL" id="HDI82560.1"/>
    </source>
</evidence>
<name>A0A7C0Z932_UNCW3</name>
<evidence type="ECO:0000259" key="6">
    <source>
        <dbReference type="Pfam" id="PF06305"/>
    </source>
</evidence>
<keyword evidence="1" id="KW-1003">Cell membrane</keyword>
<feature type="transmembrane region" description="Helical" evidence="5">
    <location>
        <begin position="5"/>
        <end position="22"/>
    </location>
</feature>
<dbReference type="Pfam" id="PF06305">
    <property type="entry name" value="LapA_dom"/>
    <property type="match status" value="1"/>
</dbReference>
<keyword evidence="2 5" id="KW-0812">Transmembrane</keyword>
<dbReference type="GO" id="GO:0005886">
    <property type="term" value="C:plasma membrane"/>
    <property type="evidence" value="ECO:0007669"/>
    <property type="project" value="InterPro"/>
</dbReference>
<feature type="domain" description="Lipopolysaccharide assembly protein A" evidence="6">
    <location>
        <begin position="27"/>
        <end position="86"/>
    </location>
</feature>
<evidence type="ECO:0000256" key="3">
    <source>
        <dbReference type="ARBA" id="ARBA00022989"/>
    </source>
</evidence>
<evidence type="ECO:0000256" key="5">
    <source>
        <dbReference type="SAM" id="Phobius"/>
    </source>
</evidence>